<accession>A0A8J3WBC8</accession>
<dbReference type="InterPro" id="IPR023286">
    <property type="entry name" value="ABATE_dom_sf"/>
</dbReference>
<dbReference type="InterPro" id="IPR021005">
    <property type="entry name" value="Znf_CGNR"/>
</dbReference>
<name>A0A8J3WBC8_PLARO</name>
<dbReference type="PANTHER" id="PTHR35525:SF3">
    <property type="entry name" value="BLL6575 PROTEIN"/>
    <property type="match status" value="1"/>
</dbReference>
<organism evidence="2 3">
    <name type="scientific">Planobispora rosea</name>
    <dbReference type="NCBI Taxonomy" id="35762"/>
    <lineage>
        <taxon>Bacteria</taxon>
        <taxon>Bacillati</taxon>
        <taxon>Actinomycetota</taxon>
        <taxon>Actinomycetes</taxon>
        <taxon>Streptosporangiales</taxon>
        <taxon>Streptosporangiaceae</taxon>
        <taxon>Planobispora</taxon>
    </lineage>
</organism>
<keyword evidence="3" id="KW-1185">Reference proteome</keyword>
<evidence type="ECO:0000259" key="1">
    <source>
        <dbReference type="Pfam" id="PF11706"/>
    </source>
</evidence>
<comment type="caution">
    <text evidence="2">The sequence shown here is derived from an EMBL/GenBank/DDBJ whole genome shotgun (WGS) entry which is preliminary data.</text>
</comment>
<evidence type="ECO:0000313" key="2">
    <source>
        <dbReference type="EMBL" id="GIH82788.1"/>
    </source>
</evidence>
<dbReference type="Proteomes" id="UP000655044">
    <property type="component" value="Unassembled WGS sequence"/>
</dbReference>
<dbReference type="RefSeq" id="WP_189241795.1">
    <property type="nucleotide sequence ID" value="NZ_BMQP01000004.1"/>
</dbReference>
<sequence length="189" mass="20324">MEFNSHTDMIVRVAVGLVNELTPGERRGRPFPSPPDLAAAAAEGLRTGYPGHREVTEAEAAEFAEIAVRLRAVFEAVAAGDIDAAALRVNALLEETRARPLLQRHDGEPWHLHFHGPGGTVAGDWAASCATGLAIVLGGEFRDRLGVCTAPHCDRVYVDVSRNGTRRFCGTACQNRVKTAAFRARGRDA</sequence>
<gene>
    <name evidence="2" type="ORF">Pro02_11960</name>
</gene>
<dbReference type="Pfam" id="PF11706">
    <property type="entry name" value="zf-CGNR"/>
    <property type="match status" value="1"/>
</dbReference>
<dbReference type="InterPro" id="IPR010852">
    <property type="entry name" value="ABATE"/>
</dbReference>
<protein>
    <recommendedName>
        <fullName evidence="1">Zinc finger CGNR domain-containing protein</fullName>
    </recommendedName>
</protein>
<evidence type="ECO:0000313" key="3">
    <source>
        <dbReference type="Proteomes" id="UP000655044"/>
    </source>
</evidence>
<dbReference type="Pfam" id="PF07336">
    <property type="entry name" value="ABATE"/>
    <property type="match status" value="1"/>
</dbReference>
<proteinExistence type="predicted"/>
<dbReference type="AlphaFoldDB" id="A0A8J3WBC8"/>
<dbReference type="EMBL" id="BOOI01000009">
    <property type="protein sequence ID" value="GIH82788.1"/>
    <property type="molecule type" value="Genomic_DNA"/>
</dbReference>
<dbReference type="PANTHER" id="PTHR35525">
    <property type="entry name" value="BLL6575 PROTEIN"/>
    <property type="match status" value="1"/>
</dbReference>
<dbReference type="SUPFAM" id="SSF160904">
    <property type="entry name" value="Jann2411-like"/>
    <property type="match status" value="1"/>
</dbReference>
<dbReference type="Gene3D" id="1.10.3300.10">
    <property type="entry name" value="Jann2411-like domain"/>
    <property type="match status" value="1"/>
</dbReference>
<feature type="domain" description="Zinc finger CGNR" evidence="1">
    <location>
        <begin position="144"/>
        <end position="185"/>
    </location>
</feature>
<reference evidence="2" key="1">
    <citation type="submission" date="2021-01" db="EMBL/GenBank/DDBJ databases">
        <title>Whole genome shotgun sequence of Planobispora rosea NBRC 15558.</title>
        <authorList>
            <person name="Komaki H."/>
            <person name="Tamura T."/>
        </authorList>
    </citation>
    <scope>NUCLEOTIDE SEQUENCE</scope>
    <source>
        <strain evidence="2">NBRC 15558</strain>
    </source>
</reference>